<proteinExistence type="predicted"/>
<keyword evidence="2" id="KW-1185">Reference proteome</keyword>
<protein>
    <submittedName>
        <fullName evidence="1">Uncharacterized protein</fullName>
    </submittedName>
</protein>
<accession>A0ABT9DCS8</accession>
<evidence type="ECO:0000313" key="2">
    <source>
        <dbReference type="Proteomes" id="UP001232536"/>
    </source>
</evidence>
<organism evidence="1 2">
    <name type="scientific">Actinotalea lenta</name>
    <dbReference type="NCBI Taxonomy" id="3064654"/>
    <lineage>
        <taxon>Bacteria</taxon>
        <taxon>Bacillati</taxon>
        <taxon>Actinomycetota</taxon>
        <taxon>Actinomycetes</taxon>
        <taxon>Micrococcales</taxon>
        <taxon>Cellulomonadaceae</taxon>
        <taxon>Actinotalea</taxon>
    </lineage>
</organism>
<dbReference type="RefSeq" id="WP_304602029.1">
    <property type="nucleotide sequence ID" value="NZ_JAUQYP010000002.1"/>
</dbReference>
<reference evidence="1 2" key="1">
    <citation type="submission" date="2023-07" db="EMBL/GenBank/DDBJ databases">
        <title>Description of novel actinomycetes strains, isolated from tidal flat sediment.</title>
        <authorList>
            <person name="Lu C."/>
        </authorList>
    </citation>
    <scope>NUCLEOTIDE SEQUENCE [LARGE SCALE GENOMIC DNA]</scope>
    <source>
        <strain evidence="1 2">SYSU T00b441</strain>
    </source>
</reference>
<comment type="caution">
    <text evidence="1">The sequence shown here is derived from an EMBL/GenBank/DDBJ whole genome shotgun (WGS) entry which is preliminary data.</text>
</comment>
<sequence>MTTTAGSGITVAPGSVVVVRDEEWLVRSAEETADGLLVHVQGLSELVRDLPASFYASLDTIEPLDPCEATVVADGSPHYRTSRLRLESTIRKTPLALNAESGSATGTGKQCAPTSWTRQIEMRSSTCAGSFVKAITPT</sequence>
<evidence type="ECO:0000313" key="1">
    <source>
        <dbReference type="EMBL" id="MDO8108321.1"/>
    </source>
</evidence>
<name>A0ABT9DCS8_9CELL</name>
<gene>
    <name evidence="1" type="ORF">Q6348_14075</name>
</gene>
<dbReference type="Proteomes" id="UP001232536">
    <property type="component" value="Unassembled WGS sequence"/>
</dbReference>
<dbReference type="EMBL" id="JAUQYP010000002">
    <property type="protein sequence ID" value="MDO8108321.1"/>
    <property type="molecule type" value="Genomic_DNA"/>
</dbReference>